<dbReference type="Proteomes" id="UP000286997">
    <property type="component" value="Unassembled WGS sequence"/>
</dbReference>
<name>A0A437NVW4_9HYPH</name>
<evidence type="ECO:0000313" key="2">
    <source>
        <dbReference type="EMBL" id="RVU14142.1"/>
    </source>
</evidence>
<dbReference type="OrthoDB" id="8006116at2"/>
<feature type="chain" id="PRO_5019288265" evidence="1">
    <location>
        <begin position="23"/>
        <end position="126"/>
    </location>
</feature>
<dbReference type="AlphaFoldDB" id="A0A437NVW4"/>
<dbReference type="RefSeq" id="WP_127733534.1">
    <property type="nucleotide sequence ID" value="NZ_SACP01000035.1"/>
</dbReference>
<comment type="caution">
    <text evidence="2">The sequence shown here is derived from an EMBL/GenBank/DDBJ whole genome shotgun (WGS) entry which is preliminary data.</text>
</comment>
<feature type="signal peptide" evidence="1">
    <location>
        <begin position="1"/>
        <end position="22"/>
    </location>
</feature>
<proteinExistence type="predicted"/>
<organism evidence="2 3">
    <name type="scientific">Methylobacterium oryzihabitans</name>
    <dbReference type="NCBI Taxonomy" id="2499852"/>
    <lineage>
        <taxon>Bacteria</taxon>
        <taxon>Pseudomonadati</taxon>
        <taxon>Pseudomonadota</taxon>
        <taxon>Alphaproteobacteria</taxon>
        <taxon>Hyphomicrobiales</taxon>
        <taxon>Methylobacteriaceae</taxon>
        <taxon>Methylobacterium</taxon>
    </lineage>
</organism>
<keyword evidence="3" id="KW-1185">Reference proteome</keyword>
<accession>A0A437NVW4</accession>
<keyword evidence="1" id="KW-0732">Signal</keyword>
<evidence type="ECO:0000256" key="1">
    <source>
        <dbReference type="SAM" id="SignalP"/>
    </source>
</evidence>
<evidence type="ECO:0000313" key="3">
    <source>
        <dbReference type="Proteomes" id="UP000286997"/>
    </source>
</evidence>
<dbReference type="EMBL" id="SACP01000035">
    <property type="protein sequence ID" value="RVU14142.1"/>
    <property type="molecule type" value="Genomic_DNA"/>
</dbReference>
<reference evidence="2 3" key="1">
    <citation type="submission" date="2019-01" db="EMBL/GenBank/DDBJ databases">
        <authorList>
            <person name="Chen W.-M."/>
        </authorList>
    </citation>
    <scope>NUCLEOTIDE SEQUENCE [LARGE SCALE GENOMIC DNA]</scope>
    <source>
        <strain evidence="2 3">TER-1</strain>
    </source>
</reference>
<sequence>MPARPVLLSLLALGLAVPGARAEFRRAVRVEPAALGACILATLNQRRPARVRYGEPAGPGVVRLAAEERSTGLFGLGGTSPAFLMEIRRAGRGAEVAIVTDPASAEPDAHAARTWREIDPCLPAGP</sequence>
<protein>
    <submittedName>
        <fullName evidence="2">Uncharacterized protein</fullName>
    </submittedName>
</protein>
<gene>
    <name evidence="2" type="ORF">EOE48_24640</name>
</gene>